<feature type="signal peptide" evidence="1">
    <location>
        <begin position="1"/>
        <end position="19"/>
    </location>
</feature>
<evidence type="ECO:0008006" key="4">
    <source>
        <dbReference type="Google" id="ProtNLM"/>
    </source>
</evidence>
<keyword evidence="3" id="KW-1185">Reference proteome</keyword>
<keyword evidence="1" id="KW-0732">Signal</keyword>
<gene>
    <name evidence="2" type="ORF">ACIOUF_19495</name>
</gene>
<sequence length="244" mass="26822">MSMKIKLHVGLAIVSFVLADVAVAEPHDVYSADVDAQSLTVTWSGGSETIEGVVGSRGETSRELVEFNGGKALHYENLASRAPFEAYFTLSRQGAKVIIDCVYTNIRNEQNGVLINKAVCGLNRPLTEEYEETVSEFSDQWKNLTNKVATAPLLATPPVLVEVEDSTLGGVKLSRTYHSPNDLRFSRPESVVKKDKVSHSFGDNYVFSVYSFGDLISPLYLDVSSGKLDSAFVRYDRAALNKLF</sequence>
<evidence type="ECO:0000313" key="2">
    <source>
        <dbReference type="EMBL" id="MFJ2288514.1"/>
    </source>
</evidence>
<name>A0ABW8DMT8_9PSED</name>
<feature type="chain" id="PRO_5046166904" description="DUF3108 domain-containing protein" evidence="1">
    <location>
        <begin position="20"/>
        <end position="244"/>
    </location>
</feature>
<accession>A0ABW8DMT8</accession>
<dbReference type="Proteomes" id="UP001617296">
    <property type="component" value="Unassembled WGS sequence"/>
</dbReference>
<protein>
    <recommendedName>
        <fullName evidence="4">DUF3108 domain-containing protein</fullName>
    </recommendedName>
</protein>
<comment type="caution">
    <text evidence="2">The sequence shown here is derived from an EMBL/GenBank/DDBJ whole genome shotgun (WGS) entry which is preliminary data.</text>
</comment>
<proteinExistence type="predicted"/>
<evidence type="ECO:0000256" key="1">
    <source>
        <dbReference type="SAM" id="SignalP"/>
    </source>
</evidence>
<organism evidence="2 3">
    <name type="scientific">Pseudomonas iridis</name>
    <dbReference type="NCBI Taxonomy" id="2710587"/>
    <lineage>
        <taxon>Bacteria</taxon>
        <taxon>Pseudomonadati</taxon>
        <taxon>Pseudomonadota</taxon>
        <taxon>Gammaproteobacteria</taxon>
        <taxon>Pseudomonadales</taxon>
        <taxon>Pseudomonadaceae</taxon>
        <taxon>Pseudomonas</taxon>
    </lineage>
</organism>
<reference evidence="2 3" key="1">
    <citation type="submission" date="2024-10" db="EMBL/GenBank/DDBJ databases">
        <title>The Natural Products Discovery Center: Release of the First 8490 Sequenced Strains for Exploring Actinobacteria Biosynthetic Diversity.</title>
        <authorList>
            <person name="Kalkreuter E."/>
            <person name="Kautsar S.A."/>
            <person name="Yang D."/>
            <person name="Bader C.D."/>
            <person name="Teijaro C.N."/>
            <person name="Fluegel L."/>
            <person name="Davis C.M."/>
            <person name="Simpson J.R."/>
            <person name="Lauterbach L."/>
            <person name="Steele A.D."/>
            <person name="Gui C."/>
            <person name="Meng S."/>
            <person name="Li G."/>
            <person name="Viehrig K."/>
            <person name="Ye F."/>
            <person name="Su P."/>
            <person name="Kiefer A.F."/>
            <person name="Nichols A."/>
            <person name="Cepeda A.J."/>
            <person name="Yan W."/>
            <person name="Fan B."/>
            <person name="Jiang Y."/>
            <person name="Adhikari A."/>
            <person name="Zheng C.-J."/>
            <person name="Schuster L."/>
            <person name="Cowan T.M."/>
            <person name="Smanski M.J."/>
            <person name="Chevrette M.G."/>
            <person name="De Carvalho L.P.S."/>
            <person name="Shen B."/>
        </authorList>
    </citation>
    <scope>NUCLEOTIDE SEQUENCE [LARGE SCALE GENOMIC DNA]</scope>
    <source>
        <strain evidence="2 3">NPDC087689</strain>
    </source>
</reference>
<dbReference type="RefSeq" id="WP_401234490.1">
    <property type="nucleotide sequence ID" value="NZ_JBIUVY010000037.1"/>
</dbReference>
<dbReference type="EMBL" id="JBIUVY010000037">
    <property type="protein sequence ID" value="MFJ2288514.1"/>
    <property type="molecule type" value="Genomic_DNA"/>
</dbReference>
<evidence type="ECO:0000313" key="3">
    <source>
        <dbReference type="Proteomes" id="UP001617296"/>
    </source>
</evidence>